<comment type="caution">
    <text evidence="8">The sequence shown here is derived from an EMBL/GenBank/DDBJ whole genome shotgun (WGS) entry which is preliminary data.</text>
</comment>
<dbReference type="PANTHER" id="PTHR46111">
    <property type="entry name" value="RIBOSOMAL RNA SMALL SUBUNIT METHYLTRANSFERASE I"/>
    <property type="match status" value="1"/>
</dbReference>
<dbReference type="NCBIfam" id="TIGR00096">
    <property type="entry name" value="16S rRNA (cytidine(1402)-2'-O)-methyltransferase"/>
    <property type="match status" value="1"/>
</dbReference>
<comment type="similarity">
    <text evidence="6">Belongs to the methyltransferase superfamily. RsmI family.</text>
</comment>
<evidence type="ECO:0000256" key="1">
    <source>
        <dbReference type="ARBA" id="ARBA00022490"/>
    </source>
</evidence>
<keyword evidence="4 6" id="KW-0808">Transferase</keyword>
<keyword evidence="2 6" id="KW-0698">rRNA processing</keyword>
<dbReference type="PROSITE" id="PS01296">
    <property type="entry name" value="RSMI"/>
    <property type="match status" value="1"/>
</dbReference>
<reference evidence="9" key="1">
    <citation type="submission" date="2017-09" db="EMBL/GenBank/DDBJ databases">
        <title>Depth-based differentiation of microbial function through sediment-hosted aquifers and enrichment of novel symbionts in the deep terrestrial subsurface.</title>
        <authorList>
            <person name="Probst A.J."/>
            <person name="Ladd B."/>
            <person name="Jarett J.K."/>
            <person name="Geller-Mcgrath D.E."/>
            <person name="Sieber C.M.K."/>
            <person name="Emerson J.B."/>
            <person name="Anantharaman K."/>
            <person name="Thomas B.C."/>
            <person name="Malmstrom R."/>
            <person name="Stieglmeier M."/>
            <person name="Klingl A."/>
            <person name="Woyke T."/>
            <person name="Ryan C.M."/>
            <person name="Banfield J.F."/>
        </authorList>
    </citation>
    <scope>NUCLEOTIDE SEQUENCE [LARGE SCALE GENOMIC DNA]</scope>
</reference>
<comment type="function">
    <text evidence="6">Catalyzes the 2'-O-methylation of the ribose of cytidine 1402 (C1402) in 16S rRNA.</text>
</comment>
<feature type="domain" description="Tetrapyrrole methylase" evidence="7">
    <location>
        <begin position="4"/>
        <end position="207"/>
    </location>
</feature>
<dbReference type="Gene3D" id="3.30.950.10">
    <property type="entry name" value="Methyltransferase, Cobalt-precorrin-4 Transmethylase, Domain 2"/>
    <property type="match status" value="1"/>
</dbReference>
<comment type="catalytic activity">
    <reaction evidence="6">
        <text>cytidine(1402) in 16S rRNA + S-adenosyl-L-methionine = 2'-O-methylcytidine(1402) in 16S rRNA + S-adenosyl-L-homocysteine + H(+)</text>
        <dbReference type="Rhea" id="RHEA:42924"/>
        <dbReference type="Rhea" id="RHEA-COMP:10285"/>
        <dbReference type="Rhea" id="RHEA-COMP:10286"/>
        <dbReference type="ChEBI" id="CHEBI:15378"/>
        <dbReference type="ChEBI" id="CHEBI:57856"/>
        <dbReference type="ChEBI" id="CHEBI:59789"/>
        <dbReference type="ChEBI" id="CHEBI:74495"/>
        <dbReference type="ChEBI" id="CHEBI:82748"/>
        <dbReference type="EC" id="2.1.1.198"/>
    </reaction>
</comment>
<evidence type="ECO:0000313" key="9">
    <source>
        <dbReference type="Proteomes" id="UP000229675"/>
    </source>
</evidence>
<keyword evidence="5 6" id="KW-0949">S-adenosyl-L-methionine</keyword>
<dbReference type="HAMAP" id="MF_01877">
    <property type="entry name" value="16SrRNA_methyltr_I"/>
    <property type="match status" value="1"/>
</dbReference>
<dbReference type="SUPFAM" id="SSF53790">
    <property type="entry name" value="Tetrapyrrole methylase"/>
    <property type="match status" value="1"/>
</dbReference>
<dbReference type="InterPro" id="IPR000878">
    <property type="entry name" value="4pyrrol_Mease"/>
</dbReference>
<keyword evidence="1 6" id="KW-0963">Cytoplasm</keyword>
<proteinExistence type="inferred from homology"/>
<dbReference type="PIRSF" id="PIRSF005917">
    <property type="entry name" value="MTase_YraL"/>
    <property type="match status" value="1"/>
</dbReference>
<evidence type="ECO:0000313" key="8">
    <source>
        <dbReference type="EMBL" id="PIS17181.1"/>
    </source>
</evidence>
<organism evidence="8 9">
    <name type="scientific">Candidatus Nealsonbacteria bacterium CG09_land_8_20_14_0_10_42_14</name>
    <dbReference type="NCBI Taxonomy" id="1974707"/>
    <lineage>
        <taxon>Bacteria</taxon>
        <taxon>Candidatus Nealsoniibacteriota</taxon>
    </lineage>
</organism>
<gene>
    <name evidence="6 8" type="primary">rsmI</name>
    <name evidence="8" type="ORF">COT59_01980</name>
</gene>
<dbReference type="InterPro" id="IPR014777">
    <property type="entry name" value="4pyrrole_Mease_sub1"/>
</dbReference>
<evidence type="ECO:0000259" key="7">
    <source>
        <dbReference type="Pfam" id="PF00590"/>
    </source>
</evidence>
<dbReference type="InterPro" id="IPR014776">
    <property type="entry name" value="4pyrrole_Mease_sub2"/>
</dbReference>
<dbReference type="FunFam" id="3.40.1010.10:FF:000007">
    <property type="entry name" value="Ribosomal RNA small subunit methyltransferase I"/>
    <property type="match status" value="1"/>
</dbReference>
<protein>
    <recommendedName>
        <fullName evidence="6">Ribosomal RNA small subunit methyltransferase I</fullName>
        <ecNumber evidence="6">2.1.1.198</ecNumber>
    </recommendedName>
    <alternativeName>
        <fullName evidence="6">16S rRNA 2'-O-ribose C1402 methyltransferase</fullName>
    </alternativeName>
    <alternativeName>
        <fullName evidence="6">rRNA (cytidine-2'-O-)-methyltransferase RsmI</fullName>
    </alternativeName>
</protein>
<accession>A0A2H0WX72</accession>
<dbReference type="EMBL" id="PEZD01000043">
    <property type="protein sequence ID" value="PIS17181.1"/>
    <property type="molecule type" value="Genomic_DNA"/>
</dbReference>
<dbReference type="GO" id="GO:0005737">
    <property type="term" value="C:cytoplasm"/>
    <property type="evidence" value="ECO:0007669"/>
    <property type="project" value="UniProtKB-SubCell"/>
</dbReference>
<name>A0A2H0WX72_9BACT</name>
<dbReference type="InterPro" id="IPR008189">
    <property type="entry name" value="rRNA_ssu_MeTfrase_I"/>
</dbReference>
<dbReference type="Proteomes" id="UP000229675">
    <property type="component" value="Unassembled WGS sequence"/>
</dbReference>
<dbReference type="Gene3D" id="3.40.1010.10">
    <property type="entry name" value="Cobalt-precorrin-4 Transmethylase, Domain 1"/>
    <property type="match status" value="1"/>
</dbReference>
<evidence type="ECO:0000256" key="2">
    <source>
        <dbReference type="ARBA" id="ARBA00022552"/>
    </source>
</evidence>
<dbReference type="GO" id="GO:0070677">
    <property type="term" value="F:rRNA (cytosine-2'-O-)-methyltransferase activity"/>
    <property type="evidence" value="ECO:0007669"/>
    <property type="project" value="UniProtKB-UniRule"/>
</dbReference>
<dbReference type="EC" id="2.1.1.198" evidence="6"/>
<dbReference type="InterPro" id="IPR018063">
    <property type="entry name" value="SAM_MeTrfase_RsmI_CS"/>
</dbReference>
<dbReference type="Pfam" id="PF00590">
    <property type="entry name" value="TP_methylase"/>
    <property type="match status" value="1"/>
</dbReference>
<dbReference type="PANTHER" id="PTHR46111:SF1">
    <property type="entry name" value="RIBOSOMAL RNA SMALL SUBUNIT METHYLTRANSFERASE I"/>
    <property type="match status" value="1"/>
</dbReference>
<sequence>MSNLYIVATPIGNLEDISQRALRILSEVDLILCEDTRVTKKLLGRFGIKTPTLSYHQHSQMKKTEDILQFLKGGKSLALVSDAGTPGISDPGNKLIATIIERGETSINSIKIVPVPGPSAVTAAASVAGFPMGKFVFLGFPPAKKKRKKFFEEVVSSKHPVIFYESPYRIIKSLTELRTLDDKLEVVVCRELTKKFETIYRGNITQVVEQLEKEEIRGEFVIAVKR</sequence>
<comment type="subcellular location">
    <subcellularLocation>
        <location evidence="6">Cytoplasm</location>
    </subcellularLocation>
</comment>
<evidence type="ECO:0000256" key="6">
    <source>
        <dbReference type="HAMAP-Rule" id="MF_01877"/>
    </source>
</evidence>
<evidence type="ECO:0000256" key="4">
    <source>
        <dbReference type="ARBA" id="ARBA00022679"/>
    </source>
</evidence>
<keyword evidence="3 6" id="KW-0489">Methyltransferase</keyword>
<dbReference type="AlphaFoldDB" id="A0A2H0WX72"/>
<dbReference type="CDD" id="cd11648">
    <property type="entry name" value="RsmI"/>
    <property type="match status" value="1"/>
</dbReference>
<evidence type="ECO:0000256" key="3">
    <source>
        <dbReference type="ARBA" id="ARBA00022603"/>
    </source>
</evidence>
<evidence type="ECO:0000256" key="5">
    <source>
        <dbReference type="ARBA" id="ARBA00022691"/>
    </source>
</evidence>
<dbReference type="FunFam" id="3.30.950.10:FF:000002">
    <property type="entry name" value="Ribosomal RNA small subunit methyltransferase I"/>
    <property type="match status" value="1"/>
</dbReference>
<dbReference type="InterPro" id="IPR035996">
    <property type="entry name" value="4pyrrol_Methylase_sf"/>
</dbReference>